<keyword evidence="1" id="KW-0805">Transcription regulation</keyword>
<dbReference type="InterPro" id="IPR001647">
    <property type="entry name" value="HTH_TetR"/>
</dbReference>
<name>A0A6P1CZ75_9NOCA</name>
<comment type="caution">
    <text evidence="6">The sequence shown here is derived from an EMBL/GenBank/DDBJ whole genome shotgun (WGS) entry which is preliminary data.</text>
</comment>
<dbReference type="PANTHER" id="PTHR30055:SF234">
    <property type="entry name" value="HTH-TYPE TRANSCRIPTIONAL REGULATOR BETI"/>
    <property type="match status" value="1"/>
</dbReference>
<dbReference type="EMBL" id="JAAGUX010000103">
    <property type="protein sequence ID" value="NEW59481.1"/>
    <property type="molecule type" value="Genomic_DNA"/>
</dbReference>
<evidence type="ECO:0000256" key="2">
    <source>
        <dbReference type="ARBA" id="ARBA00023125"/>
    </source>
</evidence>
<dbReference type="RefSeq" id="WP_163828353.1">
    <property type="nucleotide sequence ID" value="NZ_JAAGUX010000103.1"/>
</dbReference>
<dbReference type="InterPro" id="IPR050109">
    <property type="entry name" value="HTH-type_TetR-like_transc_reg"/>
</dbReference>
<evidence type="ECO:0000256" key="3">
    <source>
        <dbReference type="ARBA" id="ARBA00023163"/>
    </source>
</evidence>
<dbReference type="InterPro" id="IPR036271">
    <property type="entry name" value="Tet_transcr_reg_TetR-rel_C_sf"/>
</dbReference>
<dbReference type="PANTHER" id="PTHR30055">
    <property type="entry name" value="HTH-TYPE TRANSCRIPTIONAL REGULATOR RUTR"/>
    <property type="match status" value="1"/>
</dbReference>
<evidence type="ECO:0000313" key="6">
    <source>
        <dbReference type="EMBL" id="NEW43436.1"/>
    </source>
</evidence>
<evidence type="ECO:0000256" key="4">
    <source>
        <dbReference type="PROSITE-ProRule" id="PRU00335"/>
    </source>
</evidence>
<accession>A0A6P1CZ75</accession>
<dbReference type="PRINTS" id="PR00455">
    <property type="entry name" value="HTHTETR"/>
</dbReference>
<feature type="domain" description="HTH tetR-type" evidence="5">
    <location>
        <begin position="11"/>
        <end position="70"/>
    </location>
</feature>
<sequence>MAGQPKRVDAQRNREAIVGAARELVLTRGPGVGMDEIAGAAGVAVGTLYRHFPAKKDLVEAIVAGLSEVVGESLDAAGSRVAAGTSTAIDEIVALLRRVVLEMEQERLLRFAVADLAQDSLRELRNRARNSVAGLVETAHREGALYDDISVDDVILLLATSPVDDSGLDRARWLTLARRALGPGTSG</sequence>
<dbReference type="SUPFAM" id="SSF46689">
    <property type="entry name" value="Homeodomain-like"/>
    <property type="match status" value="1"/>
</dbReference>
<dbReference type="InterPro" id="IPR009057">
    <property type="entry name" value="Homeodomain-like_sf"/>
</dbReference>
<dbReference type="SUPFAM" id="SSF48498">
    <property type="entry name" value="Tetracyclin repressor-like, C-terminal domain"/>
    <property type="match status" value="1"/>
</dbReference>
<dbReference type="PROSITE" id="PS50977">
    <property type="entry name" value="HTH_TETR_2"/>
    <property type="match status" value="1"/>
</dbReference>
<dbReference type="Gene3D" id="1.10.357.10">
    <property type="entry name" value="Tetracycline Repressor, domain 2"/>
    <property type="match status" value="1"/>
</dbReference>
<proteinExistence type="predicted"/>
<dbReference type="Proteomes" id="UP000468928">
    <property type="component" value="Unassembled WGS sequence"/>
</dbReference>
<dbReference type="GO" id="GO:0003700">
    <property type="term" value="F:DNA-binding transcription factor activity"/>
    <property type="evidence" value="ECO:0007669"/>
    <property type="project" value="TreeGrafter"/>
</dbReference>
<reference evidence="8 9" key="1">
    <citation type="submission" date="2020-01" db="EMBL/GenBank/DDBJ databases">
        <title>Genetics and antimicrobial susceptibilities of Nocardia species isolated from the soil; a comparison with species isolated from humans.</title>
        <authorList>
            <person name="Carrasco G."/>
            <person name="Monzon S."/>
            <person name="Sansegundo M."/>
            <person name="Garcia E."/>
            <person name="Garrido N."/>
            <person name="Medina M.J."/>
            <person name="Villalon P."/>
            <person name="Ramirez-Arocha A.C."/>
            <person name="Jimenez P."/>
            <person name="Cuesta I."/>
            <person name="Valdezate S."/>
        </authorList>
    </citation>
    <scope>NUCLEOTIDE SEQUENCE [LARGE SCALE GENOMIC DNA]</scope>
    <source>
        <strain evidence="6 8">CNM20110639</strain>
        <strain evidence="7 9">CNM20110649</strain>
    </source>
</reference>
<keyword evidence="2 4" id="KW-0238">DNA-binding</keyword>
<organism evidence="6 8">
    <name type="scientific">Nocardia cyriacigeorgica</name>
    <dbReference type="NCBI Taxonomy" id="135487"/>
    <lineage>
        <taxon>Bacteria</taxon>
        <taxon>Bacillati</taxon>
        <taxon>Actinomycetota</taxon>
        <taxon>Actinomycetes</taxon>
        <taxon>Mycobacteriales</taxon>
        <taxon>Nocardiaceae</taxon>
        <taxon>Nocardia</taxon>
    </lineage>
</organism>
<keyword evidence="9" id="KW-1185">Reference proteome</keyword>
<evidence type="ECO:0000313" key="9">
    <source>
        <dbReference type="Proteomes" id="UP000470876"/>
    </source>
</evidence>
<dbReference type="EMBL" id="JAAGUZ010000005">
    <property type="protein sequence ID" value="NEW43436.1"/>
    <property type="molecule type" value="Genomic_DNA"/>
</dbReference>
<feature type="DNA-binding region" description="H-T-H motif" evidence="4">
    <location>
        <begin position="33"/>
        <end position="52"/>
    </location>
</feature>
<gene>
    <name evidence="6" type="ORF">GV789_03055</name>
    <name evidence="7" type="ORF">GV794_28195</name>
</gene>
<keyword evidence="3" id="KW-0804">Transcription</keyword>
<dbReference type="Proteomes" id="UP000470876">
    <property type="component" value="Unassembled WGS sequence"/>
</dbReference>
<evidence type="ECO:0000313" key="7">
    <source>
        <dbReference type="EMBL" id="NEW59481.1"/>
    </source>
</evidence>
<protein>
    <submittedName>
        <fullName evidence="6">TetR/AcrR family transcriptional regulator</fullName>
    </submittedName>
</protein>
<dbReference type="Pfam" id="PF00440">
    <property type="entry name" value="TetR_N"/>
    <property type="match status" value="1"/>
</dbReference>
<dbReference type="AlphaFoldDB" id="A0A6P1CZ75"/>
<evidence type="ECO:0000259" key="5">
    <source>
        <dbReference type="PROSITE" id="PS50977"/>
    </source>
</evidence>
<dbReference type="GO" id="GO:0000976">
    <property type="term" value="F:transcription cis-regulatory region binding"/>
    <property type="evidence" value="ECO:0007669"/>
    <property type="project" value="TreeGrafter"/>
</dbReference>
<evidence type="ECO:0000313" key="8">
    <source>
        <dbReference type="Proteomes" id="UP000468928"/>
    </source>
</evidence>
<evidence type="ECO:0000256" key="1">
    <source>
        <dbReference type="ARBA" id="ARBA00023015"/>
    </source>
</evidence>